<dbReference type="KEGG" id="aalt:CC77DRAFT_668236"/>
<evidence type="ECO:0000313" key="1">
    <source>
        <dbReference type="EMBL" id="OAG13490.1"/>
    </source>
</evidence>
<organism evidence="1 2">
    <name type="scientific">Alternaria alternata</name>
    <name type="common">Alternaria rot fungus</name>
    <name type="synonym">Torula alternata</name>
    <dbReference type="NCBI Taxonomy" id="5599"/>
    <lineage>
        <taxon>Eukaryota</taxon>
        <taxon>Fungi</taxon>
        <taxon>Dikarya</taxon>
        <taxon>Ascomycota</taxon>
        <taxon>Pezizomycotina</taxon>
        <taxon>Dothideomycetes</taxon>
        <taxon>Pleosporomycetidae</taxon>
        <taxon>Pleosporales</taxon>
        <taxon>Pleosporineae</taxon>
        <taxon>Pleosporaceae</taxon>
        <taxon>Alternaria</taxon>
        <taxon>Alternaria sect. Alternaria</taxon>
        <taxon>Alternaria alternata complex</taxon>
    </lineage>
</organism>
<keyword evidence="2" id="KW-1185">Reference proteome</keyword>
<dbReference type="Proteomes" id="UP000077248">
    <property type="component" value="Unassembled WGS sequence"/>
</dbReference>
<name>A0A177D2X6_ALTAL</name>
<dbReference type="VEuPathDB" id="FungiDB:CC77DRAFT_668236"/>
<sequence>MKLRRPGASMLIVTFIIRQGTHDPFYKPIPSCLSHAHPQRATSSSRTPWSRPSTCLVLHPVSTDSVCGPPGFSGRRARVLIGPPHACL</sequence>
<dbReference type="AlphaFoldDB" id="A0A177D2X6"/>
<gene>
    <name evidence="1" type="ORF">CC77DRAFT_668236</name>
</gene>
<protein>
    <submittedName>
        <fullName evidence="1">Uncharacterized protein</fullName>
    </submittedName>
</protein>
<dbReference type="RefSeq" id="XP_018378911.1">
    <property type="nucleotide sequence ID" value="XM_018532683.1"/>
</dbReference>
<dbReference type="GeneID" id="29118277"/>
<proteinExistence type="predicted"/>
<dbReference type="EMBL" id="KV441510">
    <property type="protein sequence ID" value="OAG13490.1"/>
    <property type="molecule type" value="Genomic_DNA"/>
</dbReference>
<reference evidence="1 2" key="1">
    <citation type="submission" date="2016-05" db="EMBL/GenBank/DDBJ databases">
        <title>Comparative analysis of secretome profiles of manganese(II)-oxidizing ascomycete fungi.</title>
        <authorList>
            <consortium name="DOE Joint Genome Institute"/>
            <person name="Zeiner C.A."/>
            <person name="Purvine S.O."/>
            <person name="Zink E.M."/>
            <person name="Wu S."/>
            <person name="Pasa-Tolic L."/>
            <person name="Chaput D.L."/>
            <person name="Haridas S."/>
            <person name="Grigoriev I.V."/>
            <person name="Santelli C.M."/>
            <person name="Hansel C.M."/>
        </authorList>
    </citation>
    <scope>NUCLEOTIDE SEQUENCE [LARGE SCALE GENOMIC DNA]</scope>
    <source>
        <strain evidence="1 2">SRC1lrK2f</strain>
    </source>
</reference>
<accession>A0A177D2X6</accession>
<evidence type="ECO:0000313" key="2">
    <source>
        <dbReference type="Proteomes" id="UP000077248"/>
    </source>
</evidence>